<reference evidence="14" key="2">
    <citation type="submission" date="2025-08" db="UniProtKB">
        <authorList>
            <consortium name="Ensembl"/>
        </authorList>
    </citation>
    <scope>IDENTIFICATION</scope>
</reference>
<protein>
    <recommendedName>
        <fullName evidence="11">Pro-interleukin-16</fullName>
    </recommendedName>
    <component>
        <recommendedName>
            <fullName evidence="11">Interleukin-16</fullName>
            <shortName evidence="11">IL-16</shortName>
        </recommendedName>
        <alternativeName>
            <fullName evidence="11">Lymphocyte chemoattractant factor</fullName>
            <shortName evidence="11">LCF</shortName>
        </alternativeName>
    </component>
</protein>
<dbReference type="GO" id="GO:0042609">
    <property type="term" value="F:CD4 receptor binding"/>
    <property type="evidence" value="ECO:0007669"/>
    <property type="project" value="TreeGrafter"/>
</dbReference>
<dbReference type="AlphaFoldDB" id="A0A8C5GPC2"/>
<dbReference type="PANTHER" id="PTHR48484:SF2">
    <property type="entry name" value="PRO-INTERLEUKIN-16"/>
    <property type="match status" value="1"/>
</dbReference>
<keyword evidence="4 11" id="KW-0202">Cytokine</keyword>
<comment type="subunit">
    <text evidence="11">Homotetramer.</text>
</comment>
<keyword evidence="8" id="KW-0804">Transcription</keyword>
<evidence type="ECO:0000256" key="10">
    <source>
        <dbReference type="ARBA" id="ARBA00024706"/>
    </source>
</evidence>
<keyword evidence="7" id="KW-0805">Transcription regulation</keyword>
<dbReference type="InterPro" id="IPR020450">
    <property type="entry name" value="IL-16"/>
</dbReference>
<dbReference type="SMART" id="SM00228">
    <property type="entry name" value="PDZ"/>
    <property type="match status" value="2"/>
</dbReference>
<name>A0A8C5GPC2_GOUWI</name>
<evidence type="ECO:0000256" key="11">
    <source>
        <dbReference type="RuleBase" id="RU363135"/>
    </source>
</evidence>
<reference evidence="14" key="1">
    <citation type="submission" date="2020-06" db="EMBL/GenBank/DDBJ databases">
        <authorList>
            <consortium name="Wellcome Sanger Institute Data Sharing"/>
        </authorList>
    </citation>
    <scope>NUCLEOTIDE SEQUENCE [LARGE SCALE GENOMIC DNA]</scope>
</reference>
<feature type="domain" description="PDZ" evidence="13">
    <location>
        <begin position="336"/>
        <end position="421"/>
    </location>
</feature>
<feature type="compositionally biased region" description="Polar residues" evidence="12">
    <location>
        <begin position="1"/>
        <end position="13"/>
    </location>
</feature>
<dbReference type="Ensembl" id="ENSGWIT00000036056.1">
    <property type="protein sequence ID" value="ENSGWIP00000033151.1"/>
    <property type="gene ID" value="ENSGWIG00000017036.1"/>
</dbReference>
<dbReference type="GO" id="GO:0030595">
    <property type="term" value="P:leukocyte chemotaxis"/>
    <property type="evidence" value="ECO:0007669"/>
    <property type="project" value="TreeGrafter"/>
</dbReference>
<evidence type="ECO:0000313" key="14">
    <source>
        <dbReference type="Ensembl" id="ENSGWIP00000033151.1"/>
    </source>
</evidence>
<keyword evidence="15" id="KW-1185">Reference proteome</keyword>
<reference evidence="14" key="3">
    <citation type="submission" date="2025-09" db="UniProtKB">
        <authorList>
            <consortium name="Ensembl"/>
        </authorList>
    </citation>
    <scope>IDENTIFICATION</scope>
</reference>
<evidence type="ECO:0000259" key="13">
    <source>
        <dbReference type="PROSITE" id="PS50106"/>
    </source>
</evidence>
<evidence type="ECO:0000256" key="6">
    <source>
        <dbReference type="ARBA" id="ARBA00022737"/>
    </source>
</evidence>
<feature type="compositionally biased region" description="Basic and acidic residues" evidence="12">
    <location>
        <begin position="220"/>
        <end position="230"/>
    </location>
</feature>
<evidence type="ECO:0000256" key="8">
    <source>
        <dbReference type="ARBA" id="ARBA00023163"/>
    </source>
</evidence>
<feature type="compositionally biased region" description="Polar residues" evidence="12">
    <location>
        <begin position="165"/>
        <end position="183"/>
    </location>
</feature>
<proteinExistence type="predicted"/>
<evidence type="ECO:0000256" key="3">
    <source>
        <dbReference type="ARBA" id="ARBA00022500"/>
    </source>
</evidence>
<dbReference type="InterPro" id="IPR036034">
    <property type="entry name" value="PDZ_sf"/>
</dbReference>
<dbReference type="GO" id="GO:0005125">
    <property type="term" value="F:cytokine activity"/>
    <property type="evidence" value="ECO:0007669"/>
    <property type="project" value="UniProtKB-KW"/>
</dbReference>
<comment type="subcellular location">
    <subcellularLocation>
        <location evidence="11">Cytoplasm</location>
    </subcellularLocation>
    <subcellularLocation>
        <location evidence="1 11">Nucleus</location>
    </subcellularLocation>
    <subcellularLocation>
        <location evidence="11">Secreted</location>
    </subcellularLocation>
</comment>
<feature type="compositionally biased region" description="Basic and acidic residues" evidence="12">
    <location>
        <begin position="41"/>
        <end position="56"/>
    </location>
</feature>
<accession>A0A8C5GPC2</accession>
<keyword evidence="5 11" id="KW-0964">Secreted</keyword>
<keyword evidence="3 11" id="KW-0145">Chemotaxis</keyword>
<dbReference type="Pfam" id="PF00595">
    <property type="entry name" value="PDZ"/>
    <property type="match status" value="2"/>
</dbReference>
<dbReference type="PROSITE" id="PS50106">
    <property type="entry name" value="PDZ"/>
    <property type="match status" value="2"/>
</dbReference>
<sequence>MNPQENSLLNDNSVHLCDASGPKKGPPVAPKPAWFLQSLRRIQDEQNQRRQRKSEEQLSGIRSRLSIKQKISSFESFSSKQQNEQHRKQQNEQHRKQQIEQHIEQHREQQIEQHREQHIEQHREQHIEQHREQHIEQHREQQRKEIHQEMKKSQHLSGTDGLLPSASTNHSSFPLASAPSTDAITPLPPIAENLDLIRTSSSPVLSNRSEGSDQWGGTEGRQEQRQEKLARANGNKAPPTQGKPLESDGLETIITISNQVRISIINYDDVLIEEDRYPDVGCVAHSLAALRNEDEGSSSSPDLSILSALPSHCLQTMRQEVHHLNQDTLKMLKDVHVVIFQKEEGVGLGFSVAGGCDLENKDLTVHKVFPGGVAAVGGVIEKGDVVLSINGETLYGVTHSAATAAVRHVRNLTLVVVVVCKTSETERRGERGRDERKAEEAVEAVVHVVELEKMGGSVGFTLDGGKGSIHGDRPLVINRIFRGGAAEQKGLQCGNELLMIQDISVVEMSRFEAWNLIKALPEGPVTAMVRRTRVE</sequence>
<dbReference type="Gene3D" id="2.30.42.10">
    <property type="match status" value="2"/>
</dbReference>
<dbReference type="InterPro" id="IPR055287">
    <property type="entry name" value="IL-16-like"/>
</dbReference>
<evidence type="ECO:0000256" key="7">
    <source>
        <dbReference type="ARBA" id="ARBA00023015"/>
    </source>
</evidence>
<evidence type="ECO:0000313" key="15">
    <source>
        <dbReference type="Proteomes" id="UP000694680"/>
    </source>
</evidence>
<dbReference type="GO" id="GO:0050930">
    <property type="term" value="P:induction of positive chemotaxis"/>
    <property type="evidence" value="ECO:0007669"/>
    <property type="project" value="InterPro"/>
</dbReference>
<dbReference type="InterPro" id="IPR001478">
    <property type="entry name" value="PDZ"/>
</dbReference>
<organism evidence="14 15">
    <name type="scientific">Gouania willdenowi</name>
    <name type="common">Blunt-snouted clingfish</name>
    <name type="synonym">Lepadogaster willdenowi</name>
    <dbReference type="NCBI Taxonomy" id="441366"/>
    <lineage>
        <taxon>Eukaryota</taxon>
        <taxon>Metazoa</taxon>
        <taxon>Chordata</taxon>
        <taxon>Craniata</taxon>
        <taxon>Vertebrata</taxon>
        <taxon>Euteleostomi</taxon>
        <taxon>Actinopterygii</taxon>
        <taxon>Neopterygii</taxon>
        <taxon>Teleostei</taxon>
        <taxon>Neoteleostei</taxon>
        <taxon>Acanthomorphata</taxon>
        <taxon>Ovalentaria</taxon>
        <taxon>Blenniimorphae</taxon>
        <taxon>Blenniiformes</taxon>
        <taxon>Gobiesocoidei</taxon>
        <taxon>Gobiesocidae</taxon>
        <taxon>Gobiesocinae</taxon>
        <taxon>Gouania</taxon>
    </lineage>
</organism>
<dbReference type="Proteomes" id="UP000694680">
    <property type="component" value="Chromosome 3"/>
</dbReference>
<dbReference type="GO" id="GO:0005634">
    <property type="term" value="C:nucleus"/>
    <property type="evidence" value="ECO:0007669"/>
    <property type="project" value="UniProtKB-SubCell"/>
</dbReference>
<dbReference type="SUPFAM" id="SSF50156">
    <property type="entry name" value="PDZ domain-like"/>
    <property type="match status" value="2"/>
</dbReference>
<dbReference type="PRINTS" id="PR01931">
    <property type="entry name" value="INTRLEUKIN16"/>
</dbReference>
<feature type="compositionally biased region" description="Polar residues" evidence="12">
    <location>
        <begin position="69"/>
        <end position="82"/>
    </location>
</feature>
<evidence type="ECO:0000256" key="4">
    <source>
        <dbReference type="ARBA" id="ARBA00022514"/>
    </source>
</evidence>
<feature type="compositionally biased region" description="Polar residues" evidence="12">
    <location>
        <begin position="198"/>
        <end position="209"/>
    </location>
</feature>
<feature type="region of interest" description="Disordered" evidence="12">
    <location>
        <begin position="1"/>
        <end position="247"/>
    </location>
</feature>
<evidence type="ECO:0000256" key="1">
    <source>
        <dbReference type="ARBA" id="ARBA00004123"/>
    </source>
</evidence>
<keyword evidence="2 11" id="KW-0963">Cytoplasm</keyword>
<feature type="compositionally biased region" description="Basic and acidic residues" evidence="12">
    <location>
        <begin position="83"/>
        <end position="152"/>
    </location>
</feature>
<dbReference type="PANTHER" id="PTHR48484">
    <property type="entry name" value="PRO-INTERLEUKIN-16"/>
    <property type="match status" value="1"/>
</dbReference>
<dbReference type="GO" id="GO:0005737">
    <property type="term" value="C:cytoplasm"/>
    <property type="evidence" value="ECO:0007669"/>
    <property type="project" value="UniProtKB-SubCell"/>
</dbReference>
<feature type="domain" description="PDZ" evidence="13">
    <location>
        <begin position="448"/>
        <end position="532"/>
    </location>
</feature>
<gene>
    <name evidence="14" type="primary">il16</name>
    <name evidence="11" type="synonym">IL16</name>
</gene>
<evidence type="ECO:0000256" key="9">
    <source>
        <dbReference type="ARBA" id="ARBA00023242"/>
    </source>
</evidence>
<keyword evidence="9 11" id="KW-0539">Nucleus</keyword>
<dbReference type="GO" id="GO:0005615">
    <property type="term" value="C:extracellular space"/>
    <property type="evidence" value="ECO:0007669"/>
    <property type="project" value="UniProtKB-KW"/>
</dbReference>
<evidence type="ECO:0000256" key="5">
    <source>
        <dbReference type="ARBA" id="ARBA00022525"/>
    </source>
</evidence>
<comment type="function">
    <text evidence="10 11">Interleukin-16 stimulates a migratory response in CD4+ lymphocytes, monocytes, and eosinophils. Primes CD4+ T-cells for IL-2 and IL-15 responsiveness. Also induces T-lymphocyte expression of interleukin 2 receptor. Ligand for CD4.</text>
</comment>
<evidence type="ECO:0000256" key="2">
    <source>
        <dbReference type="ARBA" id="ARBA00022490"/>
    </source>
</evidence>
<keyword evidence="6" id="KW-0677">Repeat</keyword>
<evidence type="ECO:0000256" key="12">
    <source>
        <dbReference type="SAM" id="MobiDB-lite"/>
    </source>
</evidence>